<proteinExistence type="predicted"/>
<evidence type="ECO:0000313" key="2">
    <source>
        <dbReference type="Proteomes" id="UP001189429"/>
    </source>
</evidence>
<protein>
    <submittedName>
        <fullName evidence="1">Uncharacterized protein</fullName>
    </submittedName>
</protein>
<evidence type="ECO:0000313" key="1">
    <source>
        <dbReference type="EMBL" id="CAK0876607.1"/>
    </source>
</evidence>
<keyword evidence="2" id="KW-1185">Reference proteome</keyword>
<feature type="non-terminal residue" evidence="1">
    <location>
        <position position="71"/>
    </location>
</feature>
<accession>A0ABN9VSX8</accession>
<dbReference type="EMBL" id="CAUYUJ010017646">
    <property type="protein sequence ID" value="CAK0876607.1"/>
    <property type="molecule type" value="Genomic_DNA"/>
</dbReference>
<comment type="caution">
    <text evidence="1">The sequence shown here is derived from an EMBL/GenBank/DDBJ whole genome shotgun (WGS) entry which is preliminary data.</text>
</comment>
<reference evidence="1" key="1">
    <citation type="submission" date="2023-10" db="EMBL/GenBank/DDBJ databases">
        <authorList>
            <person name="Chen Y."/>
            <person name="Shah S."/>
            <person name="Dougan E. K."/>
            <person name="Thang M."/>
            <person name="Chan C."/>
        </authorList>
    </citation>
    <scope>NUCLEOTIDE SEQUENCE [LARGE SCALE GENOMIC DNA]</scope>
</reference>
<organism evidence="1 2">
    <name type="scientific">Prorocentrum cordatum</name>
    <dbReference type="NCBI Taxonomy" id="2364126"/>
    <lineage>
        <taxon>Eukaryota</taxon>
        <taxon>Sar</taxon>
        <taxon>Alveolata</taxon>
        <taxon>Dinophyceae</taxon>
        <taxon>Prorocentrales</taxon>
        <taxon>Prorocentraceae</taxon>
        <taxon>Prorocentrum</taxon>
    </lineage>
</organism>
<feature type="non-terminal residue" evidence="1">
    <location>
        <position position="1"/>
    </location>
</feature>
<dbReference type="Proteomes" id="UP001189429">
    <property type="component" value="Unassembled WGS sequence"/>
</dbReference>
<gene>
    <name evidence="1" type="ORF">PCOR1329_LOCUS60913</name>
</gene>
<sequence>CPALLDPALYETEPPEAIVETRERLDQQALESALAEPHEALRLADAIPLKPPPAETPPMCPDFVHHWRDAE</sequence>
<name>A0ABN9VSX8_9DINO</name>